<dbReference type="SMART" id="SM00225">
    <property type="entry name" value="BTB"/>
    <property type="match status" value="1"/>
</dbReference>
<accession>A0A2J8AB19</accession>
<dbReference type="CDD" id="cd18186">
    <property type="entry name" value="BTB_POZ_ZBTB_KLHL-like"/>
    <property type="match status" value="1"/>
</dbReference>
<dbReference type="Proteomes" id="UP000236333">
    <property type="component" value="Unassembled WGS sequence"/>
</dbReference>
<feature type="domain" description="BTB" evidence="4">
    <location>
        <begin position="5"/>
        <end position="72"/>
    </location>
</feature>
<name>A0A2J8AB19_9CHLO</name>
<gene>
    <name evidence="5" type="ORF">TSOC_003644</name>
</gene>
<dbReference type="PROSITE" id="PS50097">
    <property type="entry name" value="BTB"/>
    <property type="match status" value="1"/>
</dbReference>
<dbReference type="PANTHER" id="PTHR46231:SF1">
    <property type="entry name" value="ANKYRIN REPEAT AND BTB_POZ DOMAIN-CONTAINING PROTEIN 1"/>
    <property type="match status" value="1"/>
</dbReference>
<organism evidence="5 6">
    <name type="scientific">Tetrabaena socialis</name>
    <dbReference type="NCBI Taxonomy" id="47790"/>
    <lineage>
        <taxon>Eukaryota</taxon>
        <taxon>Viridiplantae</taxon>
        <taxon>Chlorophyta</taxon>
        <taxon>core chlorophytes</taxon>
        <taxon>Chlorophyceae</taxon>
        <taxon>CS clade</taxon>
        <taxon>Chlamydomonadales</taxon>
        <taxon>Tetrabaenaceae</taxon>
        <taxon>Tetrabaena</taxon>
    </lineage>
</organism>
<dbReference type="OrthoDB" id="534632at2759"/>
<sequence length="148" mass="15431">MKMMQEGEVIAGGIAFPTHRCVLAARCPYFERLFAGGFADRAAHEIALPDTEGPAFAAILRHFYTGSTSHLQGRELLRPVAVLADRLLLPALSTHAQQQLLSAVTPASVAADLVAQDAAGSLGELAAAASPGLMGRLLVAIGRAPPHV</sequence>
<dbReference type="Gene3D" id="3.30.710.10">
    <property type="entry name" value="Potassium Channel Kv1.1, Chain A"/>
    <property type="match status" value="1"/>
</dbReference>
<evidence type="ECO:0000256" key="3">
    <source>
        <dbReference type="ARBA" id="ARBA00023043"/>
    </source>
</evidence>
<keyword evidence="6" id="KW-1185">Reference proteome</keyword>
<dbReference type="EMBL" id="PGGS01000082">
    <property type="protein sequence ID" value="PNH09663.1"/>
    <property type="molecule type" value="Genomic_DNA"/>
</dbReference>
<evidence type="ECO:0000313" key="5">
    <source>
        <dbReference type="EMBL" id="PNH09663.1"/>
    </source>
</evidence>
<dbReference type="InterPro" id="IPR011333">
    <property type="entry name" value="SKP1/BTB/POZ_sf"/>
</dbReference>
<evidence type="ECO:0000256" key="2">
    <source>
        <dbReference type="ARBA" id="ARBA00022737"/>
    </source>
</evidence>
<dbReference type="InterPro" id="IPR044515">
    <property type="entry name" value="ABTB1"/>
</dbReference>
<comment type="caution">
    <text evidence="5">The sequence shown here is derived from an EMBL/GenBank/DDBJ whole genome shotgun (WGS) entry which is preliminary data.</text>
</comment>
<dbReference type="GO" id="GO:0005737">
    <property type="term" value="C:cytoplasm"/>
    <property type="evidence" value="ECO:0007669"/>
    <property type="project" value="TreeGrafter"/>
</dbReference>
<evidence type="ECO:0000259" key="4">
    <source>
        <dbReference type="PROSITE" id="PS50097"/>
    </source>
</evidence>
<dbReference type="PANTHER" id="PTHR46231">
    <property type="entry name" value="ANKYRIN REPEAT AND BTB/POZ DOMAIN-CONTAINING PROTEIN 1"/>
    <property type="match status" value="1"/>
</dbReference>
<proteinExistence type="predicted"/>
<dbReference type="AlphaFoldDB" id="A0A2J8AB19"/>
<keyword evidence="2" id="KW-0677">Repeat</keyword>
<protein>
    <submittedName>
        <fullName evidence="5">BTB/POZ domain-containing protein 9</fullName>
    </submittedName>
</protein>
<dbReference type="InterPro" id="IPR000210">
    <property type="entry name" value="BTB/POZ_dom"/>
</dbReference>
<evidence type="ECO:0000256" key="1">
    <source>
        <dbReference type="ARBA" id="ARBA00004906"/>
    </source>
</evidence>
<evidence type="ECO:0000313" key="6">
    <source>
        <dbReference type="Proteomes" id="UP000236333"/>
    </source>
</evidence>
<comment type="pathway">
    <text evidence="1">Protein modification; protein ubiquitination.</text>
</comment>
<reference evidence="5 6" key="1">
    <citation type="journal article" date="2017" name="Mol. Biol. Evol.">
        <title>The 4-celled Tetrabaena socialis nuclear genome reveals the essential components for genetic control of cell number at the origin of multicellularity in the volvocine lineage.</title>
        <authorList>
            <person name="Featherston J."/>
            <person name="Arakaki Y."/>
            <person name="Hanschen E.R."/>
            <person name="Ferris P.J."/>
            <person name="Michod R.E."/>
            <person name="Olson B.J.S.C."/>
            <person name="Nozaki H."/>
            <person name="Durand P.M."/>
        </authorList>
    </citation>
    <scope>NUCLEOTIDE SEQUENCE [LARGE SCALE GENOMIC DNA]</scope>
    <source>
        <strain evidence="5 6">NIES-571</strain>
    </source>
</reference>
<dbReference type="SUPFAM" id="SSF54695">
    <property type="entry name" value="POZ domain"/>
    <property type="match status" value="1"/>
</dbReference>
<dbReference type="Pfam" id="PF00651">
    <property type="entry name" value="BTB"/>
    <property type="match status" value="1"/>
</dbReference>
<dbReference type="GO" id="GO:0000151">
    <property type="term" value="C:ubiquitin ligase complex"/>
    <property type="evidence" value="ECO:0007669"/>
    <property type="project" value="TreeGrafter"/>
</dbReference>
<keyword evidence="3" id="KW-0040">ANK repeat</keyword>